<keyword evidence="1" id="KW-0732">Signal</keyword>
<accession>A0AAU8JHT7</accession>
<dbReference type="EMBL" id="CP159837">
    <property type="protein sequence ID" value="XCM38318.1"/>
    <property type="molecule type" value="Genomic_DNA"/>
</dbReference>
<dbReference type="RefSeq" id="WP_354635787.1">
    <property type="nucleotide sequence ID" value="NZ_CP159837.1"/>
</dbReference>
<name>A0AAU8JHT7_9CYAN</name>
<feature type="signal peptide" evidence="1">
    <location>
        <begin position="1"/>
        <end position="23"/>
    </location>
</feature>
<sequence>MGYLRHRTLTVSLILGTIALAVAPGDRTSGATISGTSLAETQSVSEISPVSTSEISPVRSPILAATNVSPEEIEGTWELRDAKRPDNQKYTGTVEIEAFRDTNNLYNLSWETSAGDYTGLGFLEGDRLLVGYGLNEEIYGAVLYKINGDGTLEGRWTYSQANGAVGTEKAIGGIRGKLEGEYRIDGTDPGQPDSTYNGLLRINKVKDIYQVSWIVEDQVLLGVGLRVDDWLIVGWGQGNNFAVMDYKIERDKVKGRSAMSGQENLGKEELRRKN</sequence>
<protein>
    <submittedName>
        <fullName evidence="2">Uncharacterized protein</fullName>
    </submittedName>
</protein>
<gene>
    <name evidence="2" type="ORF">ABWT76_001156</name>
</gene>
<evidence type="ECO:0000256" key="1">
    <source>
        <dbReference type="SAM" id="SignalP"/>
    </source>
</evidence>
<proteinExistence type="predicted"/>
<organism evidence="2">
    <name type="scientific">Planktothricoides raciborskii GIHE-MW2</name>
    <dbReference type="NCBI Taxonomy" id="2792601"/>
    <lineage>
        <taxon>Bacteria</taxon>
        <taxon>Bacillati</taxon>
        <taxon>Cyanobacteriota</taxon>
        <taxon>Cyanophyceae</taxon>
        <taxon>Oscillatoriophycideae</taxon>
        <taxon>Oscillatoriales</taxon>
        <taxon>Oscillatoriaceae</taxon>
        <taxon>Planktothricoides</taxon>
    </lineage>
</organism>
<reference evidence="2" key="1">
    <citation type="submission" date="2024-07" db="EMBL/GenBank/DDBJ databases">
        <authorList>
            <person name="Kim Y.J."/>
            <person name="Jeong J.Y."/>
        </authorList>
    </citation>
    <scope>NUCLEOTIDE SEQUENCE</scope>
    <source>
        <strain evidence="2">GIHE-MW2</strain>
    </source>
</reference>
<dbReference type="AlphaFoldDB" id="A0AAU8JHT7"/>
<feature type="chain" id="PRO_5043549285" evidence="1">
    <location>
        <begin position="24"/>
        <end position="274"/>
    </location>
</feature>
<evidence type="ECO:0000313" key="2">
    <source>
        <dbReference type="EMBL" id="XCM38318.1"/>
    </source>
</evidence>